<evidence type="ECO:0000313" key="2">
    <source>
        <dbReference type="Proteomes" id="UP000596387"/>
    </source>
</evidence>
<evidence type="ECO:0008006" key="3">
    <source>
        <dbReference type="Google" id="ProtNLM"/>
    </source>
</evidence>
<dbReference type="EMBL" id="CP047170">
    <property type="protein sequence ID" value="QRF69324.1"/>
    <property type="molecule type" value="Genomic_DNA"/>
</dbReference>
<sequence length="69" mass="7509">MGAPSDLVALADPLGLGQGDALLDRWIFGKHEAPRDDWAAGAHVVQAGRHIHRDTVQARFAEVLRRVLS</sequence>
<gene>
    <name evidence="1" type="ORF">GQA70_23625</name>
</gene>
<keyword evidence="1" id="KW-0614">Plasmid</keyword>
<proteinExistence type="predicted"/>
<reference evidence="1 2" key="1">
    <citation type="submission" date="2019-12" db="EMBL/GenBank/DDBJ databases">
        <title>Complete Genome Sequence of a Quorum-Sensing Bacterium,Rhodobacteraceae bacterium C31, Isolated from a marine microalgae symbiotic bacteria.</title>
        <authorList>
            <person name="Zhang Y."/>
        </authorList>
    </citation>
    <scope>NUCLEOTIDE SEQUENCE [LARGE SCALE GENOMIC DNA]</scope>
    <source>
        <strain evidence="1 2">C31</strain>
        <plasmid evidence="1 2">p-SCP4</plasmid>
    </source>
</reference>
<organism evidence="1 2">
    <name type="scientific">Ponticoccus alexandrii</name>
    <dbReference type="NCBI Taxonomy" id="1943633"/>
    <lineage>
        <taxon>Bacteria</taxon>
        <taxon>Pseudomonadati</taxon>
        <taxon>Pseudomonadota</taxon>
        <taxon>Alphaproteobacteria</taxon>
        <taxon>Rhodobacterales</taxon>
        <taxon>Roseobacteraceae</taxon>
        <taxon>Ponticoccus</taxon>
    </lineage>
</organism>
<dbReference type="Proteomes" id="UP000596387">
    <property type="component" value="Plasmid p-SCP4"/>
</dbReference>
<keyword evidence="2" id="KW-1185">Reference proteome</keyword>
<dbReference type="Gene3D" id="2.30.40.10">
    <property type="entry name" value="Urease, subunit C, domain 1"/>
    <property type="match status" value="1"/>
</dbReference>
<protein>
    <recommendedName>
        <fullName evidence="3">Formimidoylglutamate deiminase</fullName>
    </recommendedName>
</protein>
<name>A0ABX7FI95_9RHOB</name>
<evidence type="ECO:0000313" key="1">
    <source>
        <dbReference type="EMBL" id="QRF69324.1"/>
    </source>
</evidence>
<accession>A0ABX7FI95</accession>
<dbReference type="InterPro" id="IPR011059">
    <property type="entry name" value="Metal-dep_hydrolase_composite"/>
</dbReference>
<geneLocation type="plasmid" evidence="1 2">
    <name>p-SCP4</name>
</geneLocation>
<dbReference type="RefSeq" id="WP_023852093.1">
    <property type="nucleotide sequence ID" value="NZ_CP047170.1"/>
</dbReference>